<dbReference type="Pfam" id="PF09990">
    <property type="entry name" value="DUF2231"/>
    <property type="match status" value="1"/>
</dbReference>
<feature type="transmembrane region" description="Helical" evidence="1">
    <location>
        <begin position="144"/>
        <end position="166"/>
    </location>
</feature>
<feature type="transmembrane region" description="Helical" evidence="1">
    <location>
        <begin position="212"/>
        <end position="232"/>
    </location>
</feature>
<dbReference type="SUPFAM" id="SSF55856">
    <property type="entry name" value="Cytochrome b5-like heme/steroid binding domain"/>
    <property type="match status" value="1"/>
</dbReference>
<dbReference type="AlphaFoldDB" id="A0A7C3UX94"/>
<dbReference type="InterPro" id="IPR001199">
    <property type="entry name" value="Cyt_B5-like_heme/steroid-bd"/>
</dbReference>
<feature type="transmembrane region" description="Helical" evidence="1">
    <location>
        <begin position="172"/>
        <end position="196"/>
    </location>
</feature>
<reference evidence="3" key="1">
    <citation type="journal article" date="2020" name="mSystems">
        <title>Genome- and Community-Level Interaction Insights into Carbon Utilization and Element Cycling Functions of Hydrothermarchaeota in Hydrothermal Sediment.</title>
        <authorList>
            <person name="Zhou Z."/>
            <person name="Liu Y."/>
            <person name="Xu W."/>
            <person name="Pan J."/>
            <person name="Luo Z.H."/>
            <person name="Li M."/>
        </authorList>
    </citation>
    <scope>NUCLEOTIDE SEQUENCE [LARGE SCALE GENOMIC DNA]</scope>
    <source>
        <strain evidence="3">SpSt-897</strain>
    </source>
</reference>
<dbReference type="Gene3D" id="3.10.120.10">
    <property type="entry name" value="Cytochrome b5-like heme/steroid binding domain"/>
    <property type="match status" value="1"/>
</dbReference>
<evidence type="ECO:0000259" key="2">
    <source>
        <dbReference type="SMART" id="SM01117"/>
    </source>
</evidence>
<feature type="transmembrane region" description="Helical" evidence="1">
    <location>
        <begin position="111"/>
        <end position="132"/>
    </location>
</feature>
<dbReference type="SMART" id="SM01117">
    <property type="entry name" value="Cyt-b5"/>
    <property type="match status" value="1"/>
</dbReference>
<dbReference type="InterPro" id="IPR036400">
    <property type="entry name" value="Cyt_B5-like_heme/steroid_sf"/>
</dbReference>
<dbReference type="Pfam" id="PF00173">
    <property type="entry name" value="Cyt-b5"/>
    <property type="match status" value="1"/>
</dbReference>
<protein>
    <submittedName>
        <fullName evidence="3">Cytochrome b5</fullName>
    </submittedName>
</protein>
<evidence type="ECO:0000256" key="1">
    <source>
        <dbReference type="SAM" id="Phobius"/>
    </source>
</evidence>
<gene>
    <name evidence="3" type="ORF">ENW96_05430</name>
</gene>
<keyword evidence="1" id="KW-0812">Transmembrane</keyword>
<dbReference type="EMBL" id="DTMF01000141">
    <property type="protein sequence ID" value="HGF33818.1"/>
    <property type="molecule type" value="Genomic_DNA"/>
</dbReference>
<name>A0A7C3UX94_9BACT</name>
<accession>A0A7C3UX94</accession>
<keyword evidence="1" id="KW-0472">Membrane</keyword>
<keyword evidence="1" id="KW-1133">Transmembrane helix</keyword>
<proteinExistence type="predicted"/>
<feature type="domain" description="Cytochrome b5 heme-binding" evidence="2">
    <location>
        <begin position="8"/>
        <end position="80"/>
    </location>
</feature>
<comment type="caution">
    <text evidence="3">The sequence shown here is derived from an EMBL/GenBank/DDBJ whole genome shotgun (WGS) entry which is preliminary data.</text>
</comment>
<organism evidence="3">
    <name type="scientific">Desulfobacca acetoxidans</name>
    <dbReference type="NCBI Taxonomy" id="60893"/>
    <lineage>
        <taxon>Bacteria</taxon>
        <taxon>Pseudomonadati</taxon>
        <taxon>Thermodesulfobacteriota</taxon>
        <taxon>Desulfobaccia</taxon>
        <taxon>Desulfobaccales</taxon>
        <taxon>Desulfobaccaceae</taxon>
        <taxon>Desulfobacca</taxon>
    </lineage>
</organism>
<sequence length="242" mass="26528">MTAPKKEFSLEELATCNGTGGQPVYIAYKGRVIDVSASKHWHGGRHMGTHLAGQDLTGEIEAAPHGPEVLDHFPEAGLLRSPEEAVPARIPAFLSRLFHYVPLLKRHPHPMVVHFPIVFMIATTGFNLLFLASGDRSFEITAWYCLWGGVLFTPPAIATGLFTWWINYDAEFLPQVVIKMVLSPLMLAVGTAALVWRQLDPEILVAGRPLSYLYLGCILIVAPLVAAIGWFGGTLSFPLEGD</sequence>
<evidence type="ECO:0000313" key="3">
    <source>
        <dbReference type="EMBL" id="HGF33818.1"/>
    </source>
</evidence>
<dbReference type="InterPro" id="IPR019251">
    <property type="entry name" value="DUF2231_TM"/>
</dbReference>